<dbReference type="PANTHER" id="PTHR42829:SF2">
    <property type="entry name" value="NADH-UBIQUINONE OXIDOREDUCTASE CHAIN 5"/>
    <property type="match status" value="1"/>
</dbReference>
<dbReference type="InterPro" id="IPR001750">
    <property type="entry name" value="ND/Mrp_TM"/>
</dbReference>
<reference evidence="20" key="1">
    <citation type="submission" date="2015-09" db="EMBL/GenBank/DDBJ databases">
        <title>Characterization of the complete mitochondrial genome of Cynoglossus gracilis and a comparative analysis with other Cynoglossinae fishes.</title>
        <authorList>
            <person name="Wei M."/>
            <person name="Liu Y."/>
            <person name="Guo H."/>
            <person name="Zhao F."/>
            <person name="Chen S."/>
        </authorList>
    </citation>
    <scope>NUCLEOTIDE SEQUENCE</scope>
</reference>
<keyword evidence="11 16" id="KW-0520">NAD</keyword>
<dbReference type="InterPro" id="IPR010934">
    <property type="entry name" value="NADH_DH_su5_C"/>
</dbReference>
<keyword evidence="14 16" id="KW-0472">Membrane</keyword>
<evidence type="ECO:0000256" key="12">
    <source>
        <dbReference type="ARBA" id="ARBA00023075"/>
    </source>
</evidence>
<keyword evidence="6 16" id="KW-0812">Transmembrane</keyword>
<keyword evidence="4 16" id="KW-0813">Transport</keyword>
<dbReference type="GO" id="GO:0008137">
    <property type="term" value="F:NADH dehydrogenase (ubiquinone) activity"/>
    <property type="evidence" value="ECO:0007669"/>
    <property type="project" value="UniProtKB-EC"/>
</dbReference>
<dbReference type="NCBIfam" id="TIGR01974">
    <property type="entry name" value="NDH_I_L"/>
    <property type="match status" value="1"/>
</dbReference>
<feature type="transmembrane region" description="Helical" evidence="16">
    <location>
        <begin position="93"/>
        <end position="114"/>
    </location>
</feature>
<keyword evidence="5" id="KW-0679">Respiratory chain</keyword>
<keyword evidence="12 16" id="KW-0830">Ubiquinone</keyword>
<evidence type="ECO:0000256" key="16">
    <source>
        <dbReference type="RuleBase" id="RU003404"/>
    </source>
</evidence>
<feature type="transmembrane region" description="Helical" evidence="16">
    <location>
        <begin position="255"/>
        <end position="277"/>
    </location>
</feature>
<dbReference type="CTD" id="4540"/>
<evidence type="ECO:0000256" key="15">
    <source>
        <dbReference type="ARBA" id="ARBA00049551"/>
    </source>
</evidence>
<evidence type="ECO:0000313" key="20">
    <source>
        <dbReference type="EMBL" id="ALN96464.1"/>
    </source>
</evidence>
<evidence type="ECO:0000256" key="9">
    <source>
        <dbReference type="ARBA" id="ARBA00022982"/>
    </source>
</evidence>
<keyword evidence="13 16" id="KW-0496">Mitochondrion</keyword>
<dbReference type="InterPro" id="IPR018393">
    <property type="entry name" value="NADHpl_OxRdtase_5_subgr"/>
</dbReference>
<protein>
    <recommendedName>
        <fullName evidence="3 16">NADH-ubiquinone oxidoreductase chain 5</fullName>
        <ecNumber evidence="2 16">7.1.1.2</ecNumber>
    </recommendedName>
</protein>
<feature type="transmembrane region" description="Helical" evidence="16">
    <location>
        <begin position="181"/>
        <end position="200"/>
    </location>
</feature>
<evidence type="ECO:0000256" key="4">
    <source>
        <dbReference type="ARBA" id="ARBA00022448"/>
    </source>
</evidence>
<dbReference type="Pfam" id="PF00361">
    <property type="entry name" value="Proton_antipo_M"/>
    <property type="match status" value="1"/>
</dbReference>
<evidence type="ECO:0000256" key="10">
    <source>
        <dbReference type="ARBA" id="ARBA00022989"/>
    </source>
</evidence>
<evidence type="ECO:0000259" key="17">
    <source>
        <dbReference type="Pfam" id="PF00361"/>
    </source>
</evidence>
<evidence type="ECO:0000256" key="13">
    <source>
        <dbReference type="ARBA" id="ARBA00023128"/>
    </source>
</evidence>
<evidence type="ECO:0000256" key="2">
    <source>
        <dbReference type="ARBA" id="ARBA00012944"/>
    </source>
</evidence>
<feature type="domain" description="NADH dehydrogenase subunit 5 C-terminal" evidence="19">
    <location>
        <begin position="432"/>
        <end position="611"/>
    </location>
</feature>
<comment type="function">
    <text evidence="16">Core subunit of the mitochondrial membrane respiratory chain NADH dehydrogenase (Complex I) which catalyzes electron transfer from NADH through the respiratory chain, using ubiquinone as an electron acceptor. Essential for the catalytic activity and assembly of complex I.</text>
</comment>
<feature type="domain" description="NADH-Ubiquinone oxidoreductase (complex I) chain 5 N-terminal" evidence="18">
    <location>
        <begin position="77"/>
        <end position="127"/>
    </location>
</feature>
<feature type="domain" description="NADH:quinone oxidoreductase/Mrp antiporter transmembrane" evidence="17">
    <location>
        <begin position="143"/>
        <end position="420"/>
    </location>
</feature>
<dbReference type="PRINTS" id="PR01434">
    <property type="entry name" value="NADHDHGNASE5"/>
</dbReference>
<dbReference type="GeneID" id="26376375"/>
<feature type="transmembrane region" description="Helical" evidence="16">
    <location>
        <begin position="372"/>
        <end position="393"/>
    </location>
</feature>
<dbReference type="InterPro" id="IPR003945">
    <property type="entry name" value="NU5C-like"/>
</dbReference>
<feature type="transmembrane region" description="Helical" evidence="16">
    <location>
        <begin position="220"/>
        <end position="243"/>
    </location>
</feature>
<feature type="transmembrane region" description="Helical" evidence="16">
    <location>
        <begin position="494"/>
        <end position="515"/>
    </location>
</feature>
<evidence type="ECO:0000256" key="8">
    <source>
        <dbReference type="ARBA" id="ARBA00022967"/>
    </source>
</evidence>
<feature type="transmembrane region" description="Helical" evidence="16">
    <location>
        <begin position="12"/>
        <end position="36"/>
    </location>
</feature>
<evidence type="ECO:0000256" key="3">
    <source>
        <dbReference type="ARBA" id="ARBA00021096"/>
    </source>
</evidence>
<feature type="transmembrane region" description="Helical" evidence="16">
    <location>
        <begin position="335"/>
        <end position="360"/>
    </location>
</feature>
<dbReference type="Pfam" id="PF06455">
    <property type="entry name" value="NADH5_C"/>
    <property type="match status" value="1"/>
</dbReference>
<evidence type="ECO:0000256" key="14">
    <source>
        <dbReference type="ARBA" id="ARBA00023136"/>
    </source>
</evidence>
<evidence type="ECO:0000256" key="5">
    <source>
        <dbReference type="ARBA" id="ARBA00022660"/>
    </source>
</evidence>
<comment type="similarity">
    <text evidence="16">Belongs to the complex I subunit 5 family.</text>
</comment>
<comment type="subcellular location">
    <subcellularLocation>
        <location evidence="1">Mitochondrion inner membrane</location>
        <topology evidence="1">Multi-pass membrane protein</topology>
    </subcellularLocation>
</comment>
<feature type="transmembrane region" description="Helical" evidence="16">
    <location>
        <begin position="311"/>
        <end position="329"/>
    </location>
</feature>
<keyword evidence="7" id="KW-0999">Mitochondrion inner membrane</keyword>
<feature type="transmembrane region" description="Helical" evidence="16">
    <location>
        <begin position="597"/>
        <end position="616"/>
    </location>
</feature>
<gene>
    <name evidence="20" type="primary">ND5</name>
</gene>
<evidence type="ECO:0000256" key="1">
    <source>
        <dbReference type="ARBA" id="ARBA00004448"/>
    </source>
</evidence>
<name>A0A0S2GJY4_9PLEU</name>
<evidence type="ECO:0000256" key="6">
    <source>
        <dbReference type="ARBA" id="ARBA00022692"/>
    </source>
</evidence>
<dbReference type="InterPro" id="IPR001516">
    <property type="entry name" value="Proton_antipo_N"/>
</dbReference>
<feature type="transmembrane region" description="Helical" evidence="16">
    <location>
        <begin position="126"/>
        <end position="143"/>
    </location>
</feature>
<sequence length="617" mass="68758">MVNQPEYIAEIIISSLMSMTLMLLMGILGLPIIIYNTKHDKASFTMKAVKLAFFWSLLPASLLTITGTDFTINTWEWFHISTFTIYTSVKIDYYAAVFLPVALYVTWSILQFALWYMEKDYNIDQFFKYLLIFLISMIILVTANNLFQLFIGWEGVGIMSFLLISWWFGRPDANSAALQAVLYNRAGDLGLFVMMAWMMASTNSWELDDIFLHSQNQNMTMPALALILAAAGKSAQFGLHPWLPSAMEGPTPVSALLHSSTMVVAGIFLLIRFYPIIEQSKTAMTTCLWLGSLTTLFTAACALTQNDIKKIIAFSTSSQLGFMMVTIGLGQPRLAFLHICTHAFFKAMLFMCSGVIIHSLKNEQDIRKMGGMYFLTPLTASCITLGSLALTGTPFLSGFYSKDAIIETLNSSHLNACALSMTLIATSFTAVYSLRILYYVLGGQPRFNSLSPINENDPNLNTSLMRLAVGSLIFGQLITMSLPPKTTSVLTMTLTMKMTAILVTLTGLTTALLLTQSDSLHKKLWSHLPLHFTTLLGFFPLTIHRLLPKLTLQMGHLISSQLIDQTWFKLLGPKAILKSSMSLSKYINTIQLGLIKLHLMSFTIALLTTAFIYTIMT</sequence>
<dbReference type="Pfam" id="PF00662">
    <property type="entry name" value="Proton_antipo_N"/>
    <property type="match status" value="1"/>
</dbReference>
<dbReference type="RefSeq" id="YP_009183776.1">
    <property type="nucleotide sequence ID" value="NC_028540.1"/>
</dbReference>
<evidence type="ECO:0000259" key="18">
    <source>
        <dbReference type="Pfam" id="PF00662"/>
    </source>
</evidence>
<feature type="transmembrane region" description="Helical" evidence="16">
    <location>
        <begin position="283"/>
        <end position="304"/>
    </location>
</feature>
<dbReference type="GO" id="GO:0015990">
    <property type="term" value="P:electron transport coupled proton transport"/>
    <property type="evidence" value="ECO:0007669"/>
    <property type="project" value="TreeGrafter"/>
</dbReference>
<keyword evidence="8" id="KW-1278">Translocase</keyword>
<dbReference type="EC" id="7.1.1.2" evidence="2 16"/>
<feature type="transmembrane region" description="Helical" evidence="16">
    <location>
        <begin position="149"/>
        <end position="169"/>
    </location>
</feature>
<dbReference type="GO" id="GO:0042773">
    <property type="term" value="P:ATP synthesis coupled electron transport"/>
    <property type="evidence" value="ECO:0007669"/>
    <property type="project" value="InterPro"/>
</dbReference>
<dbReference type="PANTHER" id="PTHR42829">
    <property type="entry name" value="NADH-UBIQUINONE OXIDOREDUCTASE CHAIN 5"/>
    <property type="match status" value="1"/>
</dbReference>
<proteinExistence type="inferred from homology"/>
<feature type="transmembrane region" description="Helical" evidence="16">
    <location>
        <begin position="463"/>
        <end position="482"/>
    </location>
</feature>
<dbReference type="EMBL" id="KT809367">
    <property type="protein sequence ID" value="ALN96464.1"/>
    <property type="molecule type" value="Genomic_DNA"/>
</dbReference>
<dbReference type="AlphaFoldDB" id="A0A0S2GJY4"/>
<evidence type="ECO:0000259" key="19">
    <source>
        <dbReference type="Pfam" id="PF06455"/>
    </source>
</evidence>
<evidence type="ECO:0000256" key="11">
    <source>
        <dbReference type="ARBA" id="ARBA00023027"/>
    </source>
</evidence>
<dbReference type="GO" id="GO:0005743">
    <property type="term" value="C:mitochondrial inner membrane"/>
    <property type="evidence" value="ECO:0007669"/>
    <property type="project" value="UniProtKB-SubCell"/>
</dbReference>
<dbReference type="GO" id="GO:0003954">
    <property type="term" value="F:NADH dehydrogenase activity"/>
    <property type="evidence" value="ECO:0007669"/>
    <property type="project" value="TreeGrafter"/>
</dbReference>
<comment type="catalytic activity">
    <reaction evidence="15 16">
        <text>a ubiquinone + NADH + 5 H(+)(in) = a ubiquinol + NAD(+) + 4 H(+)(out)</text>
        <dbReference type="Rhea" id="RHEA:29091"/>
        <dbReference type="Rhea" id="RHEA-COMP:9565"/>
        <dbReference type="Rhea" id="RHEA-COMP:9566"/>
        <dbReference type="ChEBI" id="CHEBI:15378"/>
        <dbReference type="ChEBI" id="CHEBI:16389"/>
        <dbReference type="ChEBI" id="CHEBI:17976"/>
        <dbReference type="ChEBI" id="CHEBI:57540"/>
        <dbReference type="ChEBI" id="CHEBI:57945"/>
        <dbReference type="EC" id="7.1.1.2"/>
    </reaction>
</comment>
<keyword evidence="9" id="KW-0249">Electron transport</keyword>
<feature type="transmembrane region" description="Helical" evidence="16">
    <location>
        <begin position="48"/>
        <end position="73"/>
    </location>
</feature>
<geneLocation type="mitochondrion" evidence="20"/>
<accession>A0A0S2GJY4</accession>
<organism evidence="20">
    <name type="scientific">Cynoglossus gracilis</name>
    <dbReference type="NCBI Taxonomy" id="1754211"/>
    <lineage>
        <taxon>Eukaryota</taxon>
        <taxon>Metazoa</taxon>
        <taxon>Chordata</taxon>
        <taxon>Craniata</taxon>
        <taxon>Vertebrata</taxon>
        <taxon>Euteleostomi</taxon>
        <taxon>Actinopterygii</taxon>
        <taxon>Neopterygii</taxon>
        <taxon>Teleostei</taxon>
        <taxon>Neoteleostei</taxon>
        <taxon>Acanthomorphata</taxon>
        <taxon>Carangaria</taxon>
        <taxon>Pleuronectiformes</taxon>
        <taxon>Pleuronectoidei</taxon>
        <taxon>Cynoglossidae</taxon>
        <taxon>Cynoglossinae</taxon>
        <taxon>Cynoglossus</taxon>
    </lineage>
</organism>
<keyword evidence="10 16" id="KW-1133">Transmembrane helix</keyword>
<feature type="transmembrane region" description="Helical" evidence="16">
    <location>
        <begin position="413"/>
        <end position="442"/>
    </location>
</feature>
<evidence type="ECO:0000256" key="7">
    <source>
        <dbReference type="ARBA" id="ARBA00022792"/>
    </source>
</evidence>